<gene>
    <name evidence="1" type="ORF">SAMN05421663_1075</name>
</gene>
<accession>A0A1G6S791</accession>
<keyword evidence="2" id="KW-1185">Reference proteome</keyword>
<evidence type="ECO:0000313" key="1">
    <source>
        <dbReference type="EMBL" id="SDD12782.1"/>
    </source>
</evidence>
<sequence length="127" mass="14661">MTDKLSYEELDAILTEITFSEPSIASYTFILHLLCRDEKARLHEIAFELLVHPLCHIQGAYFSALHHARRCIVLADQEELADYLSYLLFLHEVPDKVISKQEAFATANRILELDPYNEAAKSYFTNK</sequence>
<protein>
    <recommendedName>
        <fullName evidence="3">Immunity protein 30</fullName>
    </recommendedName>
</protein>
<name>A0A1G6S791_9BACI</name>
<dbReference type="AlphaFoldDB" id="A0A1G6S791"/>
<dbReference type="STRING" id="361279.SAMN05421663_1075"/>
<proteinExistence type="predicted"/>
<reference evidence="2" key="1">
    <citation type="submission" date="2016-10" db="EMBL/GenBank/DDBJ databases">
        <authorList>
            <person name="Varghese N."/>
            <person name="Submissions S."/>
        </authorList>
    </citation>
    <scope>NUCLEOTIDE SEQUENCE [LARGE SCALE GENOMIC DNA]</scope>
    <source>
        <strain evidence="2">DSM 21620</strain>
    </source>
</reference>
<dbReference type="Proteomes" id="UP000198666">
    <property type="component" value="Unassembled WGS sequence"/>
</dbReference>
<organism evidence="1 2">
    <name type="scientific">Terribacillus halophilus</name>
    <dbReference type="NCBI Taxonomy" id="361279"/>
    <lineage>
        <taxon>Bacteria</taxon>
        <taxon>Bacillati</taxon>
        <taxon>Bacillota</taxon>
        <taxon>Bacilli</taxon>
        <taxon>Bacillales</taxon>
        <taxon>Bacillaceae</taxon>
        <taxon>Terribacillus</taxon>
    </lineage>
</organism>
<evidence type="ECO:0000313" key="2">
    <source>
        <dbReference type="Proteomes" id="UP000198666"/>
    </source>
</evidence>
<dbReference type="EMBL" id="FMZB01000007">
    <property type="protein sequence ID" value="SDD12782.1"/>
    <property type="molecule type" value="Genomic_DNA"/>
</dbReference>
<evidence type="ECO:0008006" key="3">
    <source>
        <dbReference type="Google" id="ProtNLM"/>
    </source>
</evidence>